<evidence type="ECO:0000313" key="6">
    <source>
        <dbReference type="Proteomes" id="UP000503840"/>
    </source>
</evidence>
<dbReference type="Proteomes" id="UP000503840">
    <property type="component" value="Unassembled WGS sequence"/>
</dbReference>
<dbReference type="InterPro" id="IPR001173">
    <property type="entry name" value="Glyco_trans_2-like"/>
</dbReference>
<organism evidence="5 6">
    <name type="scientific">Desulfovibrio subterraneus</name>
    <dbReference type="NCBI Taxonomy" id="2718620"/>
    <lineage>
        <taxon>Bacteria</taxon>
        <taxon>Pseudomonadati</taxon>
        <taxon>Thermodesulfobacteriota</taxon>
        <taxon>Desulfovibrionia</taxon>
        <taxon>Desulfovibrionales</taxon>
        <taxon>Desulfovibrionaceae</taxon>
        <taxon>Desulfovibrio</taxon>
    </lineage>
</organism>
<dbReference type="PANTHER" id="PTHR43685:SF5">
    <property type="entry name" value="GLYCOSYLTRANSFERASE EPSE-RELATED"/>
    <property type="match status" value="1"/>
</dbReference>
<evidence type="ECO:0000256" key="2">
    <source>
        <dbReference type="ARBA" id="ARBA00022676"/>
    </source>
</evidence>
<dbReference type="Pfam" id="PF00535">
    <property type="entry name" value="Glycos_transf_2"/>
    <property type="match status" value="1"/>
</dbReference>
<dbReference type="RefSeq" id="WP_174406263.1">
    <property type="nucleotide sequence ID" value="NZ_BLVO01000016.1"/>
</dbReference>
<evidence type="ECO:0000313" key="5">
    <source>
        <dbReference type="EMBL" id="GFM34582.1"/>
    </source>
</evidence>
<keyword evidence="6" id="KW-1185">Reference proteome</keyword>
<keyword evidence="3 5" id="KW-0808">Transferase</keyword>
<evidence type="ECO:0000259" key="4">
    <source>
        <dbReference type="Pfam" id="PF00535"/>
    </source>
</evidence>
<sequence>MHAPRISVIMPVYNAADTVAEALESILAQSFADFECLAVDDGSTDDSADVLSAIAARDARVRVLRLPHGGIVPALNAGLAAARGSYIARMDADDYSMPERLAVQHAFLEQHPDIDMVGCRVAFGGGEDAGGYARYVDWTNALLDPDRIALERFRESPFAHPSVMFRAALIPEHGPYRDGPFPEDYELWLRWMEAGVRLAKVPQTLLRWDDPPTRLSRTDSRYGTDVFYAMKTGYLARWLAANNPFHPHISVIGAGKTSRRRALLLREHGVVIDRWIDVDPRKIGNVVDGVRVCGRDCLPAPQAGFCLAYLAGHGAADDLEAFLHSIAYVAGRDYLLAS</sequence>
<dbReference type="PANTHER" id="PTHR43685">
    <property type="entry name" value="GLYCOSYLTRANSFERASE"/>
    <property type="match status" value="1"/>
</dbReference>
<dbReference type="InterPro" id="IPR029044">
    <property type="entry name" value="Nucleotide-diphossugar_trans"/>
</dbReference>
<comment type="caution">
    <text evidence="5">The sequence shown here is derived from an EMBL/GenBank/DDBJ whole genome shotgun (WGS) entry which is preliminary data.</text>
</comment>
<dbReference type="Gene3D" id="3.90.550.10">
    <property type="entry name" value="Spore Coat Polysaccharide Biosynthesis Protein SpsA, Chain A"/>
    <property type="match status" value="1"/>
</dbReference>
<reference evidence="5 6" key="1">
    <citation type="submission" date="2020-05" db="EMBL/GenBank/DDBJ databases">
        <title>Draft genome sequence of Desulfovibrio sp. strain HN2T.</title>
        <authorList>
            <person name="Ueno A."/>
            <person name="Tamazawa S."/>
            <person name="Tamamura S."/>
            <person name="Murakami T."/>
            <person name="Kiyama T."/>
            <person name="Inomata H."/>
            <person name="Amano Y."/>
            <person name="Miyakawa K."/>
            <person name="Tamaki H."/>
            <person name="Naganuma T."/>
            <person name="Kaneko K."/>
        </authorList>
    </citation>
    <scope>NUCLEOTIDE SEQUENCE [LARGE SCALE GENOMIC DNA]</scope>
    <source>
        <strain evidence="5 6">HN2</strain>
    </source>
</reference>
<evidence type="ECO:0000256" key="1">
    <source>
        <dbReference type="ARBA" id="ARBA00006739"/>
    </source>
</evidence>
<proteinExistence type="inferred from homology"/>
<feature type="domain" description="Glycosyltransferase 2-like" evidence="4">
    <location>
        <begin position="7"/>
        <end position="162"/>
    </location>
</feature>
<dbReference type="GO" id="GO:0016757">
    <property type="term" value="F:glycosyltransferase activity"/>
    <property type="evidence" value="ECO:0007669"/>
    <property type="project" value="UniProtKB-KW"/>
</dbReference>
<protein>
    <submittedName>
        <fullName evidence="5">Glycosyl transferase family 2</fullName>
    </submittedName>
</protein>
<dbReference type="EMBL" id="BLVO01000016">
    <property type="protein sequence ID" value="GFM34582.1"/>
    <property type="molecule type" value="Genomic_DNA"/>
</dbReference>
<name>A0A7J0BN16_9BACT</name>
<gene>
    <name evidence="5" type="ORF">DSM101010T_29470</name>
</gene>
<keyword evidence="2" id="KW-0328">Glycosyltransferase</keyword>
<dbReference type="InterPro" id="IPR050834">
    <property type="entry name" value="Glycosyltransf_2"/>
</dbReference>
<evidence type="ECO:0000256" key="3">
    <source>
        <dbReference type="ARBA" id="ARBA00022679"/>
    </source>
</evidence>
<dbReference type="AlphaFoldDB" id="A0A7J0BN16"/>
<comment type="similarity">
    <text evidence="1">Belongs to the glycosyltransferase 2 family.</text>
</comment>
<dbReference type="SUPFAM" id="SSF53448">
    <property type="entry name" value="Nucleotide-diphospho-sugar transferases"/>
    <property type="match status" value="1"/>
</dbReference>
<accession>A0A7J0BN16</accession>